<evidence type="ECO:0000313" key="6">
    <source>
        <dbReference type="Proteomes" id="UP001596101"/>
    </source>
</evidence>
<organism evidence="5 6">
    <name type="scientific">Massilia suwonensis</name>
    <dbReference type="NCBI Taxonomy" id="648895"/>
    <lineage>
        <taxon>Bacteria</taxon>
        <taxon>Pseudomonadati</taxon>
        <taxon>Pseudomonadota</taxon>
        <taxon>Betaproteobacteria</taxon>
        <taxon>Burkholderiales</taxon>
        <taxon>Oxalobacteraceae</taxon>
        <taxon>Telluria group</taxon>
        <taxon>Massilia</taxon>
    </lineage>
</organism>
<keyword evidence="6" id="KW-1185">Reference proteome</keyword>
<dbReference type="CDD" id="cd07377">
    <property type="entry name" value="WHTH_GntR"/>
    <property type="match status" value="1"/>
</dbReference>
<dbReference type="PROSITE" id="PS50949">
    <property type="entry name" value="HTH_GNTR"/>
    <property type="match status" value="1"/>
</dbReference>
<dbReference type="Gene3D" id="1.10.10.10">
    <property type="entry name" value="Winged helix-like DNA-binding domain superfamily/Winged helix DNA-binding domain"/>
    <property type="match status" value="1"/>
</dbReference>
<dbReference type="EMBL" id="JBHSMR010000013">
    <property type="protein sequence ID" value="MFC5480099.1"/>
    <property type="molecule type" value="Genomic_DNA"/>
</dbReference>
<keyword evidence="2" id="KW-0238">DNA-binding</keyword>
<dbReference type="InterPro" id="IPR000524">
    <property type="entry name" value="Tscrpt_reg_HTH_GntR"/>
</dbReference>
<dbReference type="SMART" id="SM00895">
    <property type="entry name" value="FCD"/>
    <property type="match status" value="1"/>
</dbReference>
<dbReference type="PRINTS" id="PR00035">
    <property type="entry name" value="HTHGNTR"/>
</dbReference>
<evidence type="ECO:0000259" key="4">
    <source>
        <dbReference type="PROSITE" id="PS50949"/>
    </source>
</evidence>
<dbReference type="Proteomes" id="UP001596101">
    <property type="component" value="Unassembled WGS sequence"/>
</dbReference>
<comment type="caution">
    <text evidence="5">The sequence shown here is derived from an EMBL/GenBank/DDBJ whole genome shotgun (WGS) entry which is preliminary data.</text>
</comment>
<dbReference type="InterPro" id="IPR008920">
    <property type="entry name" value="TF_FadR/GntR_C"/>
</dbReference>
<sequence>MIHELTFPIPARPAVIDRQGLASAVTVRLRDMIIEGVLAPGTRLNERVLCEQLMVSRTPLREAFKVLAGEGLVELLPNRGAQVAEMSVADIEQTFEVLGALEALSGQLACERITDAEVTEIRALHYEMQAAHARRDLATYYKINHEIHDRINASARNAVLTTTYLHMNARIQNLRFRSNFNQDKWDAAMKEHGVMLDALERRDGAALRAVLERHLLSKRDTVVADLRASKASQEP</sequence>
<dbReference type="RefSeq" id="WP_379758810.1">
    <property type="nucleotide sequence ID" value="NZ_JBHSMR010000013.1"/>
</dbReference>
<evidence type="ECO:0000256" key="2">
    <source>
        <dbReference type="ARBA" id="ARBA00023125"/>
    </source>
</evidence>
<gene>
    <name evidence="5" type="ORF">ACFPQ5_18015</name>
</gene>
<evidence type="ECO:0000256" key="1">
    <source>
        <dbReference type="ARBA" id="ARBA00023015"/>
    </source>
</evidence>
<dbReference type="SUPFAM" id="SSF46785">
    <property type="entry name" value="Winged helix' DNA-binding domain"/>
    <property type="match status" value="1"/>
</dbReference>
<evidence type="ECO:0000256" key="3">
    <source>
        <dbReference type="ARBA" id="ARBA00023163"/>
    </source>
</evidence>
<dbReference type="InterPro" id="IPR036390">
    <property type="entry name" value="WH_DNA-bd_sf"/>
</dbReference>
<proteinExistence type="predicted"/>
<dbReference type="PANTHER" id="PTHR43537">
    <property type="entry name" value="TRANSCRIPTIONAL REGULATOR, GNTR FAMILY"/>
    <property type="match status" value="1"/>
</dbReference>
<dbReference type="InterPro" id="IPR011711">
    <property type="entry name" value="GntR_C"/>
</dbReference>
<dbReference type="SUPFAM" id="SSF48008">
    <property type="entry name" value="GntR ligand-binding domain-like"/>
    <property type="match status" value="1"/>
</dbReference>
<protein>
    <submittedName>
        <fullName evidence="5">GntR family transcriptional regulator</fullName>
    </submittedName>
</protein>
<feature type="domain" description="HTH gntR-type" evidence="4">
    <location>
        <begin position="19"/>
        <end position="86"/>
    </location>
</feature>
<reference evidence="6" key="1">
    <citation type="journal article" date="2019" name="Int. J. Syst. Evol. Microbiol.">
        <title>The Global Catalogue of Microorganisms (GCM) 10K type strain sequencing project: providing services to taxonomists for standard genome sequencing and annotation.</title>
        <authorList>
            <consortium name="The Broad Institute Genomics Platform"/>
            <consortium name="The Broad Institute Genome Sequencing Center for Infectious Disease"/>
            <person name="Wu L."/>
            <person name="Ma J."/>
        </authorList>
    </citation>
    <scope>NUCLEOTIDE SEQUENCE [LARGE SCALE GENOMIC DNA]</scope>
    <source>
        <strain evidence="6">CCUG 43111</strain>
    </source>
</reference>
<dbReference type="Pfam" id="PF07729">
    <property type="entry name" value="FCD"/>
    <property type="match status" value="1"/>
</dbReference>
<dbReference type="SMART" id="SM00345">
    <property type="entry name" value="HTH_GNTR"/>
    <property type="match status" value="1"/>
</dbReference>
<dbReference type="InterPro" id="IPR036388">
    <property type="entry name" value="WH-like_DNA-bd_sf"/>
</dbReference>
<keyword evidence="3" id="KW-0804">Transcription</keyword>
<keyword evidence="1" id="KW-0805">Transcription regulation</keyword>
<name>A0ABW0MQE7_9BURK</name>
<accession>A0ABW0MQE7</accession>
<dbReference type="Pfam" id="PF00392">
    <property type="entry name" value="GntR"/>
    <property type="match status" value="1"/>
</dbReference>
<dbReference type="PANTHER" id="PTHR43537:SF50">
    <property type="entry name" value="TRANSCRIPTIONAL REGULATORY PROTEIN"/>
    <property type="match status" value="1"/>
</dbReference>
<evidence type="ECO:0000313" key="5">
    <source>
        <dbReference type="EMBL" id="MFC5480099.1"/>
    </source>
</evidence>
<dbReference type="Gene3D" id="1.20.120.530">
    <property type="entry name" value="GntR ligand-binding domain-like"/>
    <property type="match status" value="1"/>
</dbReference>